<feature type="domain" description="HTH luxR-type" evidence="4">
    <location>
        <begin position="776"/>
        <end position="841"/>
    </location>
</feature>
<reference evidence="6" key="1">
    <citation type="journal article" date="2019" name="Int. J. Syst. Evol. Microbiol.">
        <title>The Global Catalogue of Microorganisms (GCM) 10K type strain sequencing project: providing services to taxonomists for standard genome sequencing and annotation.</title>
        <authorList>
            <consortium name="The Broad Institute Genomics Platform"/>
            <consortium name="The Broad Institute Genome Sequencing Center for Infectious Disease"/>
            <person name="Wu L."/>
            <person name="Ma J."/>
        </authorList>
    </citation>
    <scope>NUCLEOTIDE SEQUENCE [LARGE SCALE GENOMIC DNA]</scope>
    <source>
        <strain evidence="6">JCM 9458</strain>
    </source>
</reference>
<dbReference type="PANTHER" id="PTHR44688">
    <property type="entry name" value="DNA-BINDING TRANSCRIPTIONAL ACTIVATOR DEVR_DOSR"/>
    <property type="match status" value="1"/>
</dbReference>
<dbReference type="InterPro" id="IPR016032">
    <property type="entry name" value="Sig_transdc_resp-reg_C-effctor"/>
</dbReference>
<dbReference type="InterPro" id="IPR036388">
    <property type="entry name" value="WH-like_DNA-bd_sf"/>
</dbReference>
<comment type="caution">
    <text evidence="5">The sequence shown here is derived from an EMBL/GenBank/DDBJ whole genome shotgun (WGS) entry which is preliminary data.</text>
</comment>
<evidence type="ECO:0000256" key="3">
    <source>
        <dbReference type="ARBA" id="ARBA00023163"/>
    </source>
</evidence>
<dbReference type="PANTHER" id="PTHR44688:SF16">
    <property type="entry name" value="DNA-BINDING TRANSCRIPTIONAL ACTIVATOR DEVR_DOSR"/>
    <property type="match status" value="1"/>
</dbReference>
<dbReference type="Proteomes" id="UP001501676">
    <property type="component" value="Unassembled WGS sequence"/>
</dbReference>
<sequence length="849" mass="91877">MVRRARLAERLDPGAGRRLTVVAAPAGYGKTTLLGTWAGTRERVGWLTLDERDNDPTRFLSSLIGALRQGSGEGELGQGVLAALRSPDVRHPDALIGALVNELARRPSTVDVVLDDYHVITGDAVHRVCAFLVERAPEQLHVVLSGRVDPPLPLARWRVRNELVRLGAADLAFTASEAAAFVRDVMRLDLPRPDLMRLHEKTEGWAAGLQIAALSLRGCANSAGFVESFSGRHRDVFDFLGEEVLDRQPADARRFLVETSILDHLSGPLCDAVTGRSDGQETLERLERENLFVVALDDERRWYRYHHLFADFLRARLGPERGELHVRASRWCEANGALPDAIGHAIAAADHDRAVDLIQRGTDDAWSRGEVPTVLGWIEALPADVVRDQPTLVLQQALALALTGKPDRAERLAASVGCEESVPAGFSAAVRSWCARLRGDLPSAIDLARQALALLPADRGGLRVFAADSLGDALWSLGDLPAAETALADAAAIGRDAGHVYGTLSALTLLARVQSERGRLGRAHATLLRAERYVLQQDMEASSATAAIHLGLAALRYERDDLDAAEEAFRTGVESAERTGNVTDLTWGLVGLSRLEHARHRTDAALGTAARAERVARDYGANPEAVVAAAWMVRLRLRRSELPEAAAAEQTLARHTEAGTPGAEIPGRLATARLLHARGRSRDALDQLRPLRDAAQTADRGRDLLEILVLQALAHAQASMPDEAAATLADAFGRAAPEHYVRTFVDEGPALAALLPRVPGSEELRAAFARQAAPPQAALVEPMTDRESDVLRLLAVGKNNREIAAELFVSVGTVKTHLNNLYRKLGAHSRTQAVARARALNLPSISTFR</sequence>
<dbReference type="InterPro" id="IPR000792">
    <property type="entry name" value="Tscrpt_reg_LuxR_C"/>
</dbReference>
<proteinExistence type="predicted"/>
<dbReference type="Gene3D" id="1.25.40.10">
    <property type="entry name" value="Tetratricopeptide repeat domain"/>
    <property type="match status" value="1"/>
</dbReference>
<keyword evidence="2" id="KW-0238">DNA-binding</keyword>
<dbReference type="InterPro" id="IPR059106">
    <property type="entry name" value="WHD_MalT"/>
</dbReference>
<dbReference type="Gene3D" id="1.10.10.10">
    <property type="entry name" value="Winged helix-like DNA-binding domain superfamily/Winged helix DNA-binding domain"/>
    <property type="match status" value="1"/>
</dbReference>
<dbReference type="InterPro" id="IPR011990">
    <property type="entry name" value="TPR-like_helical_dom_sf"/>
</dbReference>
<dbReference type="Pfam" id="PF00196">
    <property type="entry name" value="GerE"/>
    <property type="match status" value="1"/>
</dbReference>
<evidence type="ECO:0000256" key="1">
    <source>
        <dbReference type="ARBA" id="ARBA00023015"/>
    </source>
</evidence>
<dbReference type="CDD" id="cd06170">
    <property type="entry name" value="LuxR_C_like"/>
    <property type="match status" value="1"/>
</dbReference>
<dbReference type="Pfam" id="PF25873">
    <property type="entry name" value="WHD_MalT"/>
    <property type="match status" value="1"/>
</dbReference>
<dbReference type="SMART" id="SM00421">
    <property type="entry name" value="HTH_LUXR"/>
    <property type="match status" value="1"/>
</dbReference>
<dbReference type="PRINTS" id="PR00038">
    <property type="entry name" value="HTHLUXR"/>
</dbReference>
<dbReference type="SUPFAM" id="SSF48452">
    <property type="entry name" value="TPR-like"/>
    <property type="match status" value="1"/>
</dbReference>
<evidence type="ECO:0000256" key="2">
    <source>
        <dbReference type="ARBA" id="ARBA00023125"/>
    </source>
</evidence>
<evidence type="ECO:0000313" key="6">
    <source>
        <dbReference type="Proteomes" id="UP001501676"/>
    </source>
</evidence>
<evidence type="ECO:0000313" key="5">
    <source>
        <dbReference type="EMBL" id="GAA3384694.1"/>
    </source>
</evidence>
<evidence type="ECO:0000259" key="4">
    <source>
        <dbReference type="PROSITE" id="PS50043"/>
    </source>
</evidence>
<dbReference type="EMBL" id="BAAAYN010000009">
    <property type="protein sequence ID" value="GAA3384694.1"/>
    <property type="molecule type" value="Genomic_DNA"/>
</dbReference>
<keyword evidence="3" id="KW-0804">Transcription</keyword>
<dbReference type="Pfam" id="PF17874">
    <property type="entry name" value="TPR_MalT"/>
    <property type="match status" value="1"/>
</dbReference>
<keyword evidence="6" id="KW-1185">Reference proteome</keyword>
<dbReference type="PROSITE" id="PS00622">
    <property type="entry name" value="HTH_LUXR_1"/>
    <property type="match status" value="1"/>
</dbReference>
<name>A0ABP6SUX9_9ACTN</name>
<protein>
    <submittedName>
        <fullName evidence="5">LuxR C-terminal-related transcriptional regulator</fullName>
    </submittedName>
</protein>
<accession>A0ABP6SUX9</accession>
<dbReference type="SUPFAM" id="SSF46894">
    <property type="entry name" value="C-terminal effector domain of the bipartite response regulators"/>
    <property type="match status" value="1"/>
</dbReference>
<dbReference type="PROSITE" id="PS50043">
    <property type="entry name" value="HTH_LUXR_2"/>
    <property type="match status" value="1"/>
</dbReference>
<keyword evidence="1" id="KW-0805">Transcription regulation</keyword>
<dbReference type="InterPro" id="IPR041617">
    <property type="entry name" value="TPR_MalT"/>
</dbReference>
<gene>
    <name evidence="5" type="ORF">GCM10020369_15360</name>
</gene>
<organism evidence="5 6">
    <name type="scientific">Cryptosporangium minutisporangium</name>
    <dbReference type="NCBI Taxonomy" id="113569"/>
    <lineage>
        <taxon>Bacteria</taxon>
        <taxon>Bacillati</taxon>
        <taxon>Actinomycetota</taxon>
        <taxon>Actinomycetes</taxon>
        <taxon>Cryptosporangiales</taxon>
        <taxon>Cryptosporangiaceae</taxon>
        <taxon>Cryptosporangium</taxon>
    </lineage>
</organism>